<gene>
    <name evidence="1" type="ORF">KIK155_LOCUS3242</name>
    <name evidence="2" type="ORF">TOA249_LOCUS7946</name>
</gene>
<dbReference type="Pfam" id="PF10014">
    <property type="entry name" value="2OG-Fe_Oxy_2"/>
    <property type="match status" value="1"/>
</dbReference>
<organism evidence="1 3">
    <name type="scientific">Rotaria socialis</name>
    <dbReference type="NCBI Taxonomy" id="392032"/>
    <lineage>
        <taxon>Eukaryota</taxon>
        <taxon>Metazoa</taxon>
        <taxon>Spiralia</taxon>
        <taxon>Gnathifera</taxon>
        <taxon>Rotifera</taxon>
        <taxon>Eurotatoria</taxon>
        <taxon>Bdelloidea</taxon>
        <taxon>Philodinida</taxon>
        <taxon>Philodinidae</taxon>
        <taxon>Rotaria</taxon>
    </lineage>
</organism>
<name>A0A817VQZ8_9BILA</name>
<dbReference type="AlphaFoldDB" id="A0A817VQZ8"/>
<dbReference type="Proteomes" id="UP000663865">
    <property type="component" value="Unassembled WGS sequence"/>
</dbReference>
<dbReference type="Gene3D" id="2.60.120.620">
    <property type="entry name" value="q2cbj1_9rhob like domain"/>
    <property type="match status" value="1"/>
</dbReference>
<dbReference type="InterPro" id="IPR018724">
    <property type="entry name" value="2OG-Fe_dioxygenase"/>
</dbReference>
<sequence>MNINQTAIQKVESNMINTSEKSVACEIKSAHYAHIPQLFTEDTLQSASWQSFKKSWLNLMLDNYMNDNGKYRYRRFAVFNYSDLNKCIYVEPKQPYYQALYHNTLNGGIPRHYEQFEEHILHNAIFRNILYYLVDVCTELQGPDDWFIEAHQMHIHCTKNMTGKPSPEGIHRDGRDFVFIVFIDRKNISGGQTTVLDLNKIPLTHVTMLQESETLFLDDEKLFHGVSELELDQEADCGYRNVLVIAFLSKAKVNEVIKKPLNL</sequence>
<comment type="caution">
    <text evidence="1">The sequence shown here is derived from an EMBL/GenBank/DDBJ whole genome shotgun (WGS) entry which is preliminary data.</text>
</comment>
<evidence type="ECO:0000313" key="1">
    <source>
        <dbReference type="EMBL" id="CAF3346968.1"/>
    </source>
</evidence>
<dbReference type="EMBL" id="CAJNYV010000134">
    <property type="protein sequence ID" value="CAF3346968.1"/>
    <property type="molecule type" value="Genomic_DNA"/>
</dbReference>
<dbReference type="EMBL" id="CAJOBS010000367">
    <property type="protein sequence ID" value="CAF4561422.1"/>
    <property type="molecule type" value="Genomic_DNA"/>
</dbReference>
<evidence type="ECO:0008006" key="4">
    <source>
        <dbReference type="Google" id="ProtNLM"/>
    </source>
</evidence>
<evidence type="ECO:0000313" key="2">
    <source>
        <dbReference type="EMBL" id="CAF4561422.1"/>
    </source>
</evidence>
<accession>A0A817VQZ8</accession>
<proteinExistence type="predicted"/>
<evidence type="ECO:0000313" key="3">
    <source>
        <dbReference type="Proteomes" id="UP000663865"/>
    </source>
</evidence>
<reference evidence="1" key="1">
    <citation type="submission" date="2021-02" db="EMBL/GenBank/DDBJ databases">
        <authorList>
            <person name="Nowell W R."/>
        </authorList>
    </citation>
    <scope>NUCLEOTIDE SEQUENCE</scope>
</reference>
<dbReference type="GO" id="GO:0051213">
    <property type="term" value="F:dioxygenase activity"/>
    <property type="evidence" value="ECO:0007669"/>
    <property type="project" value="InterPro"/>
</dbReference>
<dbReference type="Proteomes" id="UP000663838">
    <property type="component" value="Unassembled WGS sequence"/>
</dbReference>
<protein>
    <recommendedName>
        <fullName evidence="4">2OG-Fe dioxygenase family protein</fullName>
    </recommendedName>
</protein>